<dbReference type="InterPro" id="IPR000711">
    <property type="entry name" value="ATPase_OSCP/dsu"/>
</dbReference>
<dbReference type="Proteomes" id="UP000320421">
    <property type="component" value="Chromosome"/>
</dbReference>
<comment type="function">
    <text evidence="7">This protein is part of the stalk that links CF(0) to CF(1). It either transmits conformational changes from CF(0) to CF(1) or is implicated in proton conduction.</text>
</comment>
<keyword evidence="2 7" id="KW-0813">Transport</keyword>
<comment type="subcellular location">
    <subcellularLocation>
        <location evidence="7">Cell membrane</location>
        <topology evidence="7">Peripheral membrane protein</topology>
    </subcellularLocation>
    <subcellularLocation>
        <location evidence="1">Membrane</location>
    </subcellularLocation>
</comment>
<keyword evidence="4 7" id="KW-0406">Ion transport</keyword>
<dbReference type="GO" id="GO:0046933">
    <property type="term" value="F:proton-transporting ATP synthase activity, rotational mechanism"/>
    <property type="evidence" value="ECO:0007669"/>
    <property type="project" value="UniProtKB-UniRule"/>
</dbReference>
<dbReference type="Pfam" id="PF00213">
    <property type="entry name" value="OSCP"/>
    <property type="match status" value="1"/>
</dbReference>
<evidence type="ECO:0000256" key="3">
    <source>
        <dbReference type="ARBA" id="ARBA00022781"/>
    </source>
</evidence>
<organism evidence="8 9">
    <name type="scientific">Gimesia chilikensis</name>
    <dbReference type="NCBI Taxonomy" id="2605989"/>
    <lineage>
        <taxon>Bacteria</taxon>
        <taxon>Pseudomonadati</taxon>
        <taxon>Planctomycetota</taxon>
        <taxon>Planctomycetia</taxon>
        <taxon>Planctomycetales</taxon>
        <taxon>Planctomycetaceae</taxon>
        <taxon>Gimesia</taxon>
    </lineage>
</organism>
<evidence type="ECO:0000313" key="9">
    <source>
        <dbReference type="Proteomes" id="UP000320421"/>
    </source>
</evidence>
<dbReference type="GO" id="GO:0005886">
    <property type="term" value="C:plasma membrane"/>
    <property type="evidence" value="ECO:0007669"/>
    <property type="project" value="UniProtKB-SubCell"/>
</dbReference>
<comment type="similarity">
    <text evidence="7">Belongs to the ATPase delta chain family.</text>
</comment>
<proteinExistence type="inferred from homology"/>
<keyword evidence="5 7" id="KW-0472">Membrane</keyword>
<evidence type="ECO:0000256" key="4">
    <source>
        <dbReference type="ARBA" id="ARBA00023065"/>
    </source>
</evidence>
<keyword evidence="9" id="KW-1185">Reference proteome</keyword>
<keyword evidence="7" id="KW-1003">Cell membrane</keyword>
<dbReference type="EMBL" id="CP036266">
    <property type="protein sequence ID" value="QDT21288.1"/>
    <property type="molecule type" value="Genomic_DNA"/>
</dbReference>
<evidence type="ECO:0000313" key="8">
    <source>
        <dbReference type="EMBL" id="QDT21288.1"/>
    </source>
</evidence>
<keyword evidence="7" id="KW-0139">CF(1)</keyword>
<gene>
    <name evidence="7 8" type="primary">atpH</name>
    <name evidence="8" type="ORF">HG66A1_30870</name>
</gene>
<dbReference type="PANTHER" id="PTHR11910">
    <property type="entry name" value="ATP SYNTHASE DELTA CHAIN"/>
    <property type="match status" value="1"/>
</dbReference>
<evidence type="ECO:0000256" key="1">
    <source>
        <dbReference type="ARBA" id="ARBA00004370"/>
    </source>
</evidence>
<dbReference type="PRINTS" id="PR00125">
    <property type="entry name" value="ATPASEDELTA"/>
</dbReference>
<keyword evidence="3 7" id="KW-0375">Hydrogen ion transport</keyword>
<dbReference type="SUPFAM" id="SSF47928">
    <property type="entry name" value="N-terminal domain of the delta subunit of the F1F0-ATP synthase"/>
    <property type="match status" value="1"/>
</dbReference>
<dbReference type="Gene3D" id="1.10.520.20">
    <property type="entry name" value="N-terminal domain of the delta subunit of the F1F0-ATP synthase"/>
    <property type="match status" value="1"/>
</dbReference>
<evidence type="ECO:0000256" key="2">
    <source>
        <dbReference type="ARBA" id="ARBA00022448"/>
    </source>
</evidence>
<evidence type="ECO:0000256" key="5">
    <source>
        <dbReference type="ARBA" id="ARBA00023136"/>
    </source>
</evidence>
<dbReference type="HAMAP" id="MF_01416">
    <property type="entry name" value="ATP_synth_delta_bact"/>
    <property type="match status" value="1"/>
</dbReference>
<comment type="function">
    <text evidence="7">F(1)F(0) ATP synthase produces ATP from ADP in the presence of a proton or sodium gradient. F-type ATPases consist of two structural domains, F(1) containing the extramembraneous catalytic core and F(0) containing the membrane proton channel, linked together by a central stalk and a peripheral stalk. During catalysis, ATP synthesis in the catalytic domain of F(1) is coupled via a rotary mechanism of the central stalk subunits to proton translocation.</text>
</comment>
<dbReference type="AlphaFoldDB" id="A0A517PPL0"/>
<accession>A0A517PPL0</accession>
<dbReference type="InterPro" id="IPR026015">
    <property type="entry name" value="ATP_synth_OSCP/delta_N_sf"/>
</dbReference>
<protein>
    <recommendedName>
        <fullName evidence="7">ATP synthase subunit delta</fullName>
    </recommendedName>
    <alternativeName>
        <fullName evidence="7">ATP synthase F(1) sector subunit delta</fullName>
    </alternativeName>
    <alternativeName>
        <fullName evidence="7">F-type ATPase subunit delta</fullName>
        <shortName evidence="7">F-ATPase subunit delta</shortName>
    </alternativeName>
</protein>
<keyword evidence="6 7" id="KW-0066">ATP synthesis</keyword>
<dbReference type="GO" id="GO:0045259">
    <property type="term" value="C:proton-transporting ATP synthase complex"/>
    <property type="evidence" value="ECO:0007669"/>
    <property type="project" value="UniProtKB-KW"/>
</dbReference>
<dbReference type="NCBIfam" id="TIGR01145">
    <property type="entry name" value="ATP_synt_delta"/>
    <property type="match status" value="1"/>
</dbReference>
<name>A0A517PPL0_9PLAN</name>
<sequence>MISVNDQEQIKARIPSVMEDPGAISVAKVYAKAFLGSVPESDKDSAIEEFAEFLNVALNQYPQFGKMLTTRSLNKEESLQLIDRAIAPHASELFTNFLRVLGRHERLNLLQQIYTQINKLRDAEVGKKAVVVKSAFELSDPILDSIRQRLNDTLGFIPVLKTSIDQNVLGGLVIQVDDTVYDGSLRTRLKQLRGRLDNRSIHEIQSGRDRFSYPEGN</sequence>
<evidence type="ECO:0000256" key="7">
    <source>
        <dbReference type="HAMAP-Rule" id="MF_01416"/>
    </source>
</evidence>
<reference evidence="8 9" key="1">
    <citation type="submission" date="2019-02" db="EMBL/GenBank/DDBJ databases">
        <title>Deep-cultivation of Planctomycetes and their phenomic and genomic characterization uncovers novel biology.</title>
        <authorList>
            <person name="Wiegand S."/>
            <person name="Jogler M."/>
            <person name="Boedeker C."/>
            <person name="Pinto D."/>
            <person name="Vollmers J."/>
            <person name="Rivas-Marin E."/>
            <person name="Kohn T."/>
            <person name="Peeters S.H."/>
            <person name="Heuer A."/>
            <person name="Rast P."/>
            <person name="Oberbeckmann S."/>
            <person name="Bunk B."/>
            <person name="Jeske O."/>
            <person name="Meyerdierks A."/>
            <person name="Storesund J.E."/>
            <person name="Kallscheuer N."/>
            <person name="Luecker S."/>
            <person name="Lage O.M."/>
            <person name="Pohl T."/>
            <person name="Merkel B.J."/>
            <person name="Hornburger P."/>
            <person name="Mueller R.-W."/>
            <person name="Bruemmer F."/>
            <person name="Labrenz M."/>
            <person name="Spormann A.M."/>
            <person name="Op den Camp H."/>
            <person name="Overmann J."/>
            <person name="Amann R."/>
            <person name="Jetten M.S.M."/>
            <person name="Mascher T."/>
            <person name="Medema M.H."/>
            <person name="Devos D.P."/>
            <person name="Kaster A.-K."/>
            <person name="Ovreas L."/>
            <person name="Rohde M."/>
            <person name="Galperin M.Y."/>
            <person name="Jogler C."/>
        </authorList>
    </citation>
    <scope>NUCLEOTIDE SEQUENCE [LARGE SCALE GENOMIC DNA]</scope>
    <source>
        <strain evidence="8 9">HG66A1</strain>
    </source>
</reference>
<evidence type="ECO:0000256" key="6">
    <source>
        <dbReference type="ARBA" id="ARBA00023310"/>
    </source>
</evidence>